<organism evidence="4 5">
    <name type="scientific">Vitreoscilla filiformis</name>
    <dbReference type="NCBI Taxonomy" id="63"/>
    <lineage>
        <taxon>Bacteria</taxon>
        <taxon>Pseudomonadati</taxon>
        <taxon>Pseudomonadota</taxon>
        <taxon>Betaproteobacteria</taxon>
        <taxon>Neisseriales</taxon>
        <taxon>Neisseriaceae</taxon>
        <taxon>Vitreoscilla</taxon>
    </lineage>
</organism>
<dbReference type="Gene3D" id="3.50.50.60">
    <property type="entry name" value="FAD/NAD(P)-binding domain"/>
    <property type="match status" value="2"/>
</dbReference>
<dbReference type="InterPro" id="IPR036188">
    <property type="entry name" value="FAD/NAD-bd_sf"/>
</dbReference>
<dbReference type="AlphaFoldDB" id="A0A221KCW2"/>
<name>A0A221KCW2_VITFI</name>
<dbReference type="GO" id="GO:0016491">
    <property type="term" value="F:oxidoreductase activity"/>
    <property type="evidence" value="ECO:0007669"/>
    <property type="project" value="InterPro"/>
</dbReference>
<protein>
    <submittedName>
        <fullName evidence="4">Pyridine nucleotide-disulfide oxidoreductase</fullName>
    </submittedName>
</protein>
<dbReference type="InterPro" id="IPR049386">
    <property type="entry name" value="FCSD_central"/>
</dbReference>
<proteinExistence type="predicted"/>
<dbReference type="SUPFAM" id="SSF51905">
    <property type="entry name" value="FAD/NAD(P)-binding domain"/>
    <property type="match status" value="3"/>
</dbReference>
<evidence type="ECO:0000259" key="3">
    <source>
        <dbReference type="Pfam" id="PF21706"/>
    </source>
</evidence>
<accession>A0A221KCW2</accession>
<feature type="domain" description="Flavocytochrome c sulphide dehydrogenase flavin-binding" evidence="2">
    <location>
        <begin position="369"/>
        <end position="442"/>
    </location>
</feature>
<dbReference type="Pfam" id="PF09242">
    <property type="entry name" value="FCSD-flav_bind"/>
    <property type="match status" value="1"/>
</dbReference>
<dbReference type="Gene3D" id="3.90.760.10">
    <property type="entry name" value="Flavocytochrome c sulphide dehydrogenase, flavin-binding domain"/>
    <property type="match status" value="1"/>
</dbReference>
<feature type="domain" description="Sulfide dehydrogenase [flavocytochrome c] flavoprotein chain central" evidence="3">
    <location>
        <begin position="168"/>
        <end position="287"/>
    </location>
</feature>
<dbReference type="Pfam" id="PF21706">
    <property type="entry name" value="FCSD_central"/>
    <property type="match status" value="1"/>
</dbReference>
<dbReference type="InterPro" id="IPR052541">
    <property type="entry name" value="SQRD"/>
</dbReference>
<gene>
    <name evidence="4" type="ORF">VITFI_CDS1037</name>
</gene>
<dbReference type="PANTHER" id="PTHR43755">
    <property type="match status" value="1"/>
</dbReference>
<dbReference type="InterPro" id="IPR015323">
    <property type="entry name" value="FlavoCytC_S_DH_flav-bd"/>
</dbReference>
<dbReference type="EMBL" id="CP022423">
    <property type="protein sequence ID" value="ASM76815.1"/>
    <property type="molecule type" value="Genomic_DNA"/>
</dbReference>
<evidence type="ECO:0000313" key="4">
    <source>
        <dbReference type="EMBL" id="ASM76815.1"/>
    </source>
</evidence>
<dbReference type="Pfam" id="PF07992">
    <property type="entry name" value="Pyr_redox_2"/>
    <property type="match status" value="1"/>
</dbReference>
<dbReference type="PANTHER" id="PTHR43755:SF1">
    <property type="entry name" value="FAD-DEPENDENT PYRIDINE NUCLEOTIDE-DISULPHIDE OXIDOREDUCTASE"/>
    <property type="match status" value="1"/>
</dbReference>
<reference evidence="4 5" key="1">
    <citation type="submission" date="2017-07" db="EMBL/GenBank/DDBJ databases">
        <title>Complete Genome Sequence of the cosmetic ferment Vitreoscilla filiformis (ATCC15551).</title>
        <authorList>
            <person name="Contreras S."/>
            <person name="Sagory-Zalkind P."/>
            <person name="Blanquart H."/>
            <person name="Iltis A."/>
            <person name="Morand S.C."/>
        </authorList>
    </citation>
    <scope>NUCLEOTIDE SEQUENCE [LARGE SCALE GENOMIC DNA]</scope>
    <source>
        <strain evidence="4 5">ATCC 15551</strain>
    </source>
</reference>
<dbReference type="InterPro" id="IPR037092">
    <property type="entry name" value="FlavoCytC_S_DH_flav-bd_sf"/>
</dbReference>
<dbReference type="InterPro" id="IPR023753">
    <property type="entry name" value="FAD/NAD-binding_dom"/>
</dbReference>
<evidence type="ECO:0000313" key="5">
    <source>
        <dbReference type="Proteomes" id="UP000199729"/>
    </source>
</evidence>
<dbReference type="KEGG" id="vff:VITFI_CDS1037"/>
<dbReference type="GO" id="GO:0050660">
    <property type="term" value="F:flavin adenine dinucleotide binding"/>
    <property type="evidence" value="ECO:0007669"/>
    <property type="project" value="InterPro"/>
</dbReference>
<keyword evidence="5" id="KW-1185">Reference proteome</keyword>
<sequence>MAWGLAGLGGSTVGSMGWAGSGTSVTLPLAQTGLTGRIVVIGGGMAGTTVAKYLRLWGGTGVQVTLVETEAHYTSHIMSNLVLNGSRDVASLRYTHDRIVSAYGVKRQRGTVKRINTATQRVILTDGTRLPYDRVIVAPGVQFDEAYGLTQADYATRTPHAWRAGAQTTLLRQQIAAMKPGDVFVMTIPKAPYRCPPGPYERACLVADHLKRRLGAAARVVVLDANATIQAEPENFHRAFTQIHAGVIDYRTDVTDVQIDPLTRRVSWTELSGDTVDLQAAVINPIPPHRATGSEPGDWLAQAGVINSSDGRWAVVDVLNYESTAVPRVHIIGDAAQCGLPKAGHVANQEAKICADAVLRALGQRAPDPAPVANSACYSPITANTASWLTAVYQYDPVTRSMKVAADNGSTLTGRAIEAAQINSANFRQMQGWFTALMGDTFA</sequence>
<evidence type="ECO:0000259" key="2">
    <source>
        <dbReference type="Pfam" id="PF09242"/>
    </source>
</evidence>
<dbReference type="Proteomes" id="UP000199729">
    <property type="component" value="Chromosome"/>
</dbReference>
<evidence type="ECO:0000259" key="1">
    <source>
        <dbReference type="Pfam" id="PF07992"/>
    </source>
</evidence>
<feature type="domain" description="FAD/NAD(P)-binding" evidence="1">
    <location>
        <begin position="37"/>
        <end position="142"/>
    </location>
</feature>